<accession>A0ABW4DI24</accession>
<gene>
    <name evidence="1" type="ORF">ACFQ5D_18520</name>
</gene>
<dbReference type="RefSeq" id="WP_377570706.1">
    <property type="nucleotide sequence ID" value="NZ_JBHTNZ010000031.1"/>
</dbReference>
<sequence>EYRYKIYLFLLLAKKNKKYSIPKIRLTRNEVDNALKIKSDVDKVKNLVTPLTIDDCVGPLMKE</sequence>
<evidence type="ECO:0000313" key="1">
    <source>
        <dbReference type="EMBL" id="MFD1463339.1"/>
    </source>
</evidence>
<protein>
    <submittedName>
        <fullName evidence="1">Uncharacterized protein</fullName>
    </submittedName>
</protein>
<evidence type="ECO:0000313" key="2">
    <source>
        <dbReference type="Proteomes" id="UP001597340"/>
    </source>
</evidence>
<dbReference type="EMBL" id="JBHTNZ010000031">
    <property type="protein sequence ID" value="MFD1463339.1"/>
    <property type="molecule type" value="Genomic_DNA"/>
</dbReference>
<comment type="caution">
    <text evidence="1">The sequence shown here is derived from an EMBL/GenBank/DDBJ whole genome shotgun (WGS) entry which is preliminary data.</text>
</comment>
<organism evidence="1 2">
    <name type="scientific">Paenibacillus farraposensis</name>
    <dbReference type="NCBI Taxonomy" id="2807095"/>
    <lineage>
        <taxon>Bacteria</taxon>
        <taxon>Bacillati</taxon>
        <taxon>Bacillota</taxon>
        <taxon>Bacilli</taxon>
        <taxon>Bacillales</taxon>
        <taxon>Paenibacillaceae</taxon>
        <taxon>Paenibacillus</taxon>
    </lineage>
</organism>
<feature type="non-terminal residue" evidence="1">
    <location>
        <position position="1"/>
    </location>
</feature>
<name>A0ABW4DI24_9BACL</name>
<proteinExistence type="predicted"/>
<keyword evidence="2" id="KW-1185">Reference proteome</keyword>
<dbReference type="Proteomes" id="UP001597340">
    <property type="component" value="Unassembled WGS sequence"/>
</dbReference>
<reference evidence="2" key="1">
    <citation type="journal article" date="2019" name="Int. J. Syst. Evol. Microbiol.">
        <title>The Global Catalogue of Microorganisms (GCM) 10K type strain sequencing project: providing services to taxonomists for standard genome sequencing and annotation.</title>
        <authorList>
            <consortium name="The Broad Institute Genomics Platform"/>
            <consortium name="The Broad Institute Genome Sequencing Center for Infectious Disease"/>
            <person name="Wu L."/>
            <person name="Ma J."/>
        </authorList>
    </citation>
    <scope>NUCLEOTIDE SEQUENCE [LARGE SCALE GENOMIC DNA]</scope>
    <source>
        <strain evidence="2">CCM 9147</strain>
    </source>
</reference>